<feature type="domain" description="NAD-dependent epimerase/dehydratase" evidence="1">
    <location>
        <begin position="12"/>
        <end position="178"/>
    </location>
</feature>
<dbReference type="SUPFAM" id="SSF51735">
    <property type="entry name" value="NAD(P)-binding Rossmann-fold domains"/>
    <property type="match status" value="1"/>
</dbReference>
<evidence type="ECO:0000313" key="3">
    <source>
        <dbReference type="Proteomes" id="UP000242444"/>
    </source>
</evidence>
<keyword evidence="3" id="KW-1185">Reference proteome</keyword>
<name>A0A263D6K9_9PSEU</name>
<dbReference type="OrthoDB" id="3360397at2"/>
<reference evidence="2 3" key="1">
    <citation type="submission" date="2017-07" db="EMBL/GenBank/DDBJ databases">
        <title>Amycolatopsis antarcticus sp. nov., isolated from the surface of an Antarcticus brown macroalga.</title>
        <authorList>
            <person name="Wang J."/>
            <person name="Leiva S."/>
            <person name="Huang J."/>
            <person name="Huang Y."/>
        </authorList>
    </citation>
    <scope>NUCLEOTIDE SEQUENCE [LARGE SCALE GENOMIC DNA]</scope>
    <source>
        <strain evidence="2 3">AU-G6</strain>
    </source>
</reference>
<gene>
    <name evidence="2" type="ORF">CFN78_07845</name>
</gene>
<proteinExistence type="predicted"/>
<dbReference type="Proteomes" id="UP000242444">
    <property type="component" value="Unassembled WGS sequence"/>
</dbReference>
<comment type="caution">
    <text evidence="2">The sequence shown here is derived from an EMBL/GenBank/DDBJ whole genome shotgun (WGS) entry which is preliminary data.</text>
</comment>
<evidence type="ECO:0000313" key="2">
    <source>
        <dbReference type="EMBL" id="OZM74154.1"/>
    </source>
</evidence>
<sequence>MDIVGTGFLASHLRPYFGDRHPEVTVIAAGVSSAGSTEGAAFDREAKLVYQVLRRCREQGRTVVFFSTASTGMYAGRECPGSEEGPVFPRTPYGRHKLGLERVCALSGARYLVLRLGYVVGAGAPLDQLLPALARQVRSGLVTVFRGAARDLLDVRYLMLVLDRLLTIGVADEVVNVATGAPLGIEELLAALYRRLGTSPECRYVTQDLDPVVVDTAKLRRLVPEFAELDFGPAYLERLLDHVDSPHGVTGTITRR</sequence>
<dbReference type="EMBL" id="NKYE01000003">
    <property type="protein sequence ID" value="OZM74154.1"/>
    <property type="molecule type" value="Genomic_DNA"/>
</dbReference>
<dbReference type="InParanoid" id="A0A263D6K9"/>
<accession>A0A263D6K9</accession>
<dbReference type="Pfam" id="PF01370">
    <property type="entry name" value="Epimerase"/>
    <property type="match status" value="1"/>
</dbReference>
<dbReference type="InterPro" id="IPR036291">
    <property type="entry name" value="NAD(P)-bd_dom_sf"/>
</dbReference>
<evidence type="ECO:0000259" key="1">
    <source>
        <dbReference type="Pfam" id="PF01370"/>
    </source>
</evidence>
<dbReference type="RefSeq" id="WP_094861911.1">
    <property type="nucleotide sequence ID" value="NZ_NKYE01000003.1"/>
</dbReference>
<dbReference type="InterPro" id="IPR001509">
    <property type="entry name" value="Epimerase_deHydtase"/>
</dbReference>
<dbReference type="Gene3D" id="3.40.50.720">
    <property type="entry name" value="NAD(P)-binding Rossmann-like Domain"/>
    <property type="match status" value="1"/>
</dbReference>
<protein>
    <submittedName>
        <fullName evidence="2">NAD-dependent epimerase/dehydratase</fullName>
    </submittedName>
</protein>
<dbReference type="AlphaFoldDB" id="A0A263D6K9"/>
<organism evidence="2 3">
    <name type="scientific">Amycolatopsis antarctica</name>
    <dbReference type="NCBI Taxonomy" id="1854586"/>
    <lineage>
        <taxon>Bacteria</taxon>
        <taxon>Bacillati</taxon>
        <taxon>Actinomycetota</taxon>
        <taxon>Actinomycetes</taxon>
        <taxon>Pseudonocardiales</taxon>
        <taxon>Pseudonocardiaceae</taxon>
        <taxon>Amycolatopsis</taxon>
    </lineage>
</organism>